<accession>A0A0S6VPY2</accession>
<evidence type="ECO:0000313" key="1">
    <source>
        <dbReference type="EMBL" id="GAK49058.1"/>
    </source>
</evidence>
<dbReference type="STRING" id="1499966.U14_00276"/>
<keyword evidence="2" id="KW-1185">Reference proteome</keyword>
<gene>
    <name evidence="1" type="ORF">U14_00276</name>
</gene>
<dbReference type="HOGENOM" id="CLU_159819_0_0_0"/>
<protein>
    <submittedName>
        <fullName evidence="1">Uncharacterized protein</fullName>
    </submittedName>
</protein>
<dbReference type="AlphaFoldDB" id="A0A0S6VPY2"/>
<proteinExistence type="predicted"/>
<name>A0A0S6VPY2_9BACT</name>
<dbReference type="Proteomes" id="UP000030700">
    <property type="component" value="Unassembled WGS sequence"/>
</dbReference>
<dbReference type="EMBL" id="DF820455">
    <property type="protein sequence ID" value="GAK49058.1"/>
    <property type="molecule type" value="Genomic_DNA"/>
</dbReference>
<sequence length="120" mass="14000">MKLENRLKQIEIAIKQADWFSVDSHVNYETDFAVGASLIEGRIAFSNGTILEFVESITPERLKYRYQYMNADGTVIFRYDNAPHHRNLATFPHHKHVGERVIESEEPTLRKIIEEIIDLL</sequence>
<organism evidence="1">
    <name type="scientific">Candidatus Moduliflexus flocculans</name>
    <dbReference type="NCBI Taxonomy" id="1499966"/>
    <lineage>
        <taxon>Bacteria</taxon>
        <taxon>Candidatus Moduliflexota</taxon>
        <taxon>Candidatus Moduliflexia</taxon>
        <taxon>Candidatus Moduliflexales</taxon>
        <taxon>Candidatus Moduliflexaceae</taxon>
    </lineage>
</organism>
<evidence type="ECO:0000313" key="2">
    <source>
        <dbReference type="Proteomes" id="UP000030700"/>
    </source>
</evidence>
<dbReference type="InterPro" id="IPR045397">
    <property type="entry name" value="TumE-like"/>
</dbReference>
<dbReference type="Pfam" id="PF20126">
    <property type="entry name" value="TumE"/>
    <property type="match status" value="1"/>
</dbReference>
<reference evidence="1" key="1">
    <citation type="journal article" date="2015" name="PeerJ">
        <title>First genomic representation of candidate bacterial phylum KSB3 points to enhanced environmental sensing as a trigger of wastewater bulking.</title>
        <authorList>
            <person name="Sekiguchi Y."/>
            <person name="Ohashi A."/>
            <person name="Parks D.H."/>
            <person name="Yamauchi T."/>
            <person name="Tyson G.W."/>
            <person name="Hugenholtz P."/>
        </authorList>
    </citation>
    <scope>NUCLEOTIDE SEQUENCE [LARGE SCALE GENOMIC DNA]</scope>
</reference>